<accession>A0A7X0JSV8</accession>
<name>A0A7X0JSV8_9GAMM</name>
<dbReference type="Proteomes" id="UP000528457">
    <property type="component" value="Unassembled WGS sequence"/>
</dbReference>
<dbReference type="InParanoid" id="A0A7X0JSV8"/>
<dbReference type="RefSeq" id="WP_166844500.1">
    <property type="nucleotide sequence ID" value="NZ_JAAONY010000002.1"/>
</dbReference>
<dbReference type="EMBL" id="JACHHT010000002">
    <property type="protein sequence ID" value="MBB6521637.1"/>
    <property type="molecule type" value="Genomic_DNA"/>
</dbReference>
<gene>
    <name evidence="3" type="ORF">HNR48_001922</name>
</gene>
<proteinExistence type="predicted"/>
<feature type="region of interest" description="Disordered" evidence="1">
    <location>
        <begin position="404"/>
        <end position="448"/>
    </location>
</feature>
<keyword evidence="2" id="KW-1133">Transmembrane helix</keyword>
<dbReference type="AlphaFoldDB" id="A0A7X0JSV8"/>
<dbReference type="PANTHER" id="PTHR40940">
    <property type="entry name" value="PROTEIN BATD-RELATED"/>
    <property type="match status" value="1"/>
</dbReference>
<keyword evidence="2" id="KW-0472">Membrane</keyword>
<keyword evidence="2" id="KW-0812">Transmembrane</keyword>
<organism evidence="3 4">
    <name type="scientific">Pseudoteredinibacter isoporae</name>
    <dbReference type="NCBI Taxonomy" id="570281"/>
    <lineage>
        <taxon>Bacteria</taxon>
        <taxon>Pseudomonadati</taxon>
        <taxon>Pseudomonadota</taxon>
        <taxon>Gammaproteobacteria</taxon>
        <taxon>Cellvibrionales</taxon>
        <taxon>Cellvibrionaceae</taxon>
        <taxon>Pseudoteredinibacter</taxon>
    </lineage>
</organism>
<protein>
    <recommendedName>
        <fullName evidence="5">Protein BatD</fullName>
    </recommendedName>
</protein>
<evidence type="ECO:0008006" key="5">
    <source>
        <dbReference type="Google" id="ProtNLM"/>
    </source>
</evidence>
<comment type="caution">
    <text evidence="3">The sequence shown here is derived from an EMBL/GenBank/DDBJ whole genome shotgun (WGS) entry which is preliminary data.</text>
</comment>
<evidence type="ECO:0000256" key="2">
    <source>
        <dbReference type="SAM" id="Phobius"/>
    </source>
</evidence>
<dbReference type="PANTHER" id="PTHR40940:SF1">
    <property type="entry name" value="PROTEIN BATD"/>
    <property type="match status" value="1"/>
</dbReference>
<keyword evidence="4" id="KW-1185">Reference proteome</keyword>
<reference evidence="3 4" key="1">
    <citation type="submission" date="2020-08" db="EMBL/GenBank/DDBJ databases">
        <title>Genomic Encyclopedia of Type Strains, Phase IV (KMG-IV): sequencing the most valuable type-strain genomes for metagenomic binning, comparative biology and taxonomic classification.</title>
        <authorList>
            <person name="Goeker M."/>
        </authorList>
    </citation>
    <scope>NUCLEOTIDE SEQUENCE [LARGE SCALE GENOMIC DNA]</scope>
    <source>
        <strain evidence="3 4">DSM 22368</strain>
    </source>
</reference>
<dbReference type="InterPro" id="IPR025738">
    <property type="entry name" value="BatD"/>
</dbReference>
<evidence type="ECO:0000313" key="4">
    <source>
        <dbReference type="Proteomes" id="UP000528457"/>
    </source>
</evidence>
<evidence type="ECO:0000313" key="3">
    <source>
        <dbReference type="EMBL" id="MBB6521637.1"/>
    </source>
</evidence>
<feature type="transmembrane region" description="Helical" evidence="2">
    <location>
        <begin position="456"/>
        <end position="478"/>
    </location>
</feature>
<dbReference type="Pfam" id="PF13584">
    <property type="entry name" value="BatD"/>
    <property type="match status" value="1"/>
</dbReference>
<evidence type="ECO:0000256" key="1">
    <source>
        <dbReference type="SAM" id="MobiDB-lite"/>
    </source>
</evidence>
<sequence>MKTIVLMQQILPNPGLALLTSKAKTLLFILGLMLLSSSSMALSISSKVDRDSIAMSETLTLTVSVDEQVAFSAPSFEELQQNFDILRQHKSNRYQSMNGQVTSVTEWVLTLGPKREGQLIIPSFEYEGQYSDAIPINVSKQSAPTKAQQDIFLEASADKKEAFVQEQIIFTQKLYSAVNLSSFDPEALQITGARVELLSEFDYQTRIGNRPYVVVESRYAIYPQQSGKLTIPALRWNVGVSGGRRNVFDPFSNNSGRIHRLRSEAIELDIKASPANATPWLPASRLELTQSWSSAPEKMRAGEPITRHIEILAQGLTAAQLPNIEMASDDTLQGKIKAYLEQPQTEDQKNNNGIIGKRRISTAIIPSQAGPLTLPAIEIRWWNTLQKQWQTAKLPEMKVEVLAGATGPAPNPAPENASTLPTTEQSPLIDKGDTGGAAVSSPAANSAGNDQRPLGWILYSLFVTAISIALAFLCLRLWREKKALHAQLSSAEKSTTSTTSATTSVSDILNHNDDLDRYKALQKYISEQRLTQPGFSNAYNDSELAQLMQSLESNLYGSGSQSRHRVSNDDLQRAIESLQQSLKQEQTDGSTLPPLYPH</sequence>